<dbReference type="Pfam" id="PF00512">
    <property type="entry name" value="HisKA"/>
    <property type="match status" value="1"/>
</dbReference>
<protein>
    <recommendedName>
        <fullName evidence="2">histidine kinase</fullName>
        <ecNumber evidence="2">2.7.13.3</ecNumber>
    </recommendedName>
</protein>
<feature type="domain" description="Histidine kinase" evidence="11">
    <location>
        <begin position="525"/>
        <end position="732"/>
    </location>
</feature>
<dbReference type="InterPro" id="IPR004358">
    <property type="entry name" value="Sig_transdc_His_kin-like_C"/>
</dbReference>
<dbReference type="PRINTS" id="PR00344">
    <property type="entry name" value="BCTRLSENSOR"/>
</dbReference>
<dbReference type="Proteomes" id="UP000324517">
    <property type="component" value="Unassembled WGS sequence"/>
</dbReference>
<name>A0A5D4THM8_9BACI</name>
<dbReference type="GO" id="GO:0005524">
    <property type="term" value="F:ATP binding"/>
    <property type="evidence" value="ECO:0007669"/>
    <property type="project" value="UniProtKB-KW"/>
</dbReference>
<dbReference type="CDD" id="cd00082">
    <property type="entry name" value="HisKA"/>
    <property type="match status" value="1"/>
</dbReference>
<dbReference type="Gene3D" id="3.30.450.20">
    <property type="entry name" value="PAS domain"/>
    <property type="match status" value="4"/>
</dbReference>
<dbReference type="Gene3D" id="1.10.287.130">
    <property type="match status" value="1"/>
</dbReference>
<dbReference type="NCBIfam" id="TIGR00229">
    <property type="entry name" value="sensory_box"/>
    <property type="match status" value="4"/>
</dbReference>
<feature type="coiled-coil region" evidence="10">
    <location>
        <begin position="3"/>
        <end position="44"/>
    </location>
</feature>
<accession>A0A5D4THM8</accession>
<evidence type="ECO:0000256" key="5">
    <source>
        <dbReference type="ARBA" id="ARBA00022741"/>
    </source>
</evidence>
<keyword evidence="7" id="KW-0067">ATP-binding</keyword>
<dbReference type="InterPro" id="IPR013767">
    <property type="entry name" value="PAS_fold"/>
</dbReference>
<dbReference type="InterPro" id="IPR036097">
    <property type="entry name" value="HisK_dim/P_sf"/>
</dbReference>
<sequence length="736" mass="84636">MIQHMVKEETRKLEAEIETLTAKLQKLEKENRFLQLTFEHANDAIILFNENVEFFQVNQKACELFELPKEELLQRKLHDFLELMPKEEVEYQEAQLNELGELKNELIVRLDNGSIKFVEYSAVRNPDESGLDICIIRDITTKKQLERESSKSKQMYHDVINRAVDGIVVFDRDGLFIDVNPAFCSNFAMPKIDLLQSKLDDFVEDGFQYKMTKIWHLLDNHGRVRGELPVVLHTGERKTFEVTITANIYDDYYLAIMRDVTEKRNMELQLKKSEERFREMFQHALDAIVLVDNNGQIKRANPAASRAFELPLDDLVRAKLHEFVPKNDKKVFSIVKQFGARGEIREELEFHMPNGQKKLLEFTANKGIIDGFNMIIFRNVSERRKMEKDLRESEQKFRKIFNNAMDGILLWDNKCNIIDANPNASKILGLSKEELMNNSLHWYIQHDQLKVIQSQWKECPESEELSGEVCLEGERGAKIIEYSAKKNVIEGLHMTIFRNITEKREMENQLRKSDTLTVVGELAAGIAHEIRNPMTALKGFIQLLQNSMGEDQYAMYFDVITSELKRIESIITEFLVLAKPQAISYQRKNATVIMKETLDLLSAQASLENVQFITSIEEGLPDIYCEPNQLKQVFINILKNAIEVMPKGGTVSVALEKIEGEQVLISIRDEGTGIPEDKLKKLGEPFYTTKERGTGLGLMVSYKIVEEHNGTIEVSSKLGKGTTFHIKLPIGSPTVH</sequence>
<dbReference type="PANTHER" id="PTHR43065">
    <property type="entry name" value="SENSOR HISTIDINE KINASE"/>
    <property type="match status" value="1"/>
</dbReference>
<dbReference type="InterPro" id="IPR003594">
    <property type="entry name" value="HATPase_dom"/>
</dbReference>
<keyword evidence="5" id="KW-0547">Nucleotide-binding</keyword>
<keyword evidence="6" id="KW-0418">Kinase</keyword>
<dbReference type="RefSeq" id="WP_148978560.1">
    <property type="nucleotide sequence ID" value="NZ_JBNIKO010000005.1"/>
</dbReference>
<dbReference type="PROSITE" id="PS50112">
    <property type="entry name" value="PAS"/>
    <property type="match status" value="3"/>
</dbReference>
<dbReference type="AlphaFoldDB" id="A0A5D4THM8"/>
<evidence type="ECO:0000256" key="3">
    <source>
        <dbReference type="ARBA" id="ARBA00022553"/>
    </source>
</evidence>
<reference evidence="13 14" key="1">
    <citation type="submission" date="2019-08" db="EMBL/GenBank/DDBJ databases">
        <title>Bacillus genomes from the desert of Cuatro Cienegas, Coahuila.</title>
        <authorList>
            <person name="Olmedo-Alvarez G."/>
        </authorList>
    </citation>
    <scope>NUCLEOTIDE SEQUENCE [LARGE SCALE GENOMIC DNA]</scope>
    <source>
        <strain evidence="13 14">CH98b_3T</strain>
    </source>
</reference>
<keyword evidence="8" id="KW-0749">Sporulation</keyword>
<dbReference type="SMART" id="SM00387">
    <property type="entry name" value="HATPase_c"/>
    <property type="match status" value="1"/>
</dbReference>
<keyword evidence="9" id="KW-0902">Two-component regulatory system</keyword>
<dbReference type="SMART" id="SM00388">
    <property type="entry name" value="HisKA"/>
    <property type="match status" value="1"/>
</dbReference>
<gene>
    <name evidence="13" type="ORF">FZC75_04390</name>
</gene>
<dbReference type="FunFam" id="1.10.287.130:FF:000040">
    <property type="entry name" value="PAS domain-containing sensor histidine kinase"/>
    <property type="match status" value="1"/>
</dbReference>
<keyword evidence="4" id="KW-0808">Transferase</keyword>
<evidence type="ECO:0000256" key="9">
    <source>
        <dbReference type="ARBA" id="ARBA00023012"/>
    </source>
</evidence>
<evidence type="ECO:0000256" key="1">
    <source>
        <dbReference type="ARBA" id="ARBA00000085"/>
    </source>
</evidence>
<dbReference type="OrthoDB" id="9815750at2"/>
<feature type="domain" description="PAS" evidence="12">
    <location>
        <begin position="393"/>
        <end position="440"/>
    </location>
</feature>
<feature type="domain" description="PAS" evidence="12">
    <location>
        <begin position="30"/>
        <end position="103"/>
    </location>
</feature>
<dbReference type="EC" id="2.7.13.3" evidence="2"/>
<evidence type="ECO:0000256" key="4">
    <source>
        <dbReference type="ARBA" id="ARBA00022679"/>
    </source>
</evidence>
<evidence type="ECO:0000256" key="2">
    <source>
        <dbReference type="ARBA" id="ARBA00012438"/>
    </source>
</evidence>
<evidence type="ECO:0000256" key="8">
    <source>
        <dbReference type="ARBA" id="ARBA00022969"/>
    </source>
</evidence>
<evidence type="ECO:0000313" key="13">
    <source>
        <dbReference type="EMBL" id="TYS73576.1"/>
    </source>
</evidence>
<dbReference type="Pfam" id="PF08448">
    <property type="entry name" value="PAS_4"/>
    <property type="match status" value="1"/>
</dbReference>
<dbReference type="Pfam" id="PF00989">
    <property type="entry name" value="PAS"/>
    <property type="match status" value="1"/>
</dbReference>
<feature type="domain" description="PAS" evidence="12">
    <location>
        <begin position="273"/>
        <end position="329"/>
    </location>
</feature>
<dbReference type="GO" id="GO:0000155">
    <property type="term" value="F:phosphorelay sensor kinase activity"/>
    <property type="evidence" value="ECO:0007669"/>
    <property type="project" value="InterPro"/>
</dbReference>
<organism evidence="13 14">
    <name type="scientific">Sutcliffiella horikoshii</name>
    <dbReference type="NCBI Taxonomy" id="79883"/>
    <lineage>
        <taxon>Bacteria</taxon>
        <taxon>Bacillati</taxon>
        <taxon>Bacillota</taxon>
        <taxon>Bacilli</taxon>
        <taxon>Bacillales</taxon>
        <taxon>Bacillaceae</taxon>
        <taxon>Sutcliffiella</taxon>
    </lineage>
</organism>
<dbReference type="Pfam" id="PF13426">
    <property type="entry name" value="PAS_9"/>
    <property type="match status" value="1"/>
</dbReference>
<dbReference type="SUPFAM" id="SSF55785">
    <property type="entry name" value="PYP-like sensor domain (PAS domain)"/>
    <property type="match status" value="4"/>
</dbReference>
<evidence type="ECO:0000256" key="6">
    <source>
        <dbReference type="ARBA" id="ARBA00022777"/>
    </source>
</evidence>
<dbReference type="InterPro" id="IPR000014">
    <property type="entry name" value="PAS"/>
</dbReference>
<comment type="catalytic activity">
    <reaction evidence="1">
        <text>ATP + protein L-histidine = ADP + protein N-phospho-L-histidine.</text>
        <dbReference type="EC" id="2.7.13.3"/>
    </reaction>
</comment>
<dbReference type="InterPro" id="IPR005467">
    <property type="entry name" value="His_kinase_dom"/>
</dbReference>
<evidence type="ECO:0000259" key="12">
    <source>
        <dbReference type="PROSITE" id="PS50112"/>
    </source>
</evidence>
<evidence type="ECO:0000256" key="10">
    <source>
        <dbReference type="SAM" id="Coils"/>
    </source>
</evidence>
<keyword evidence="3" id="KW-0597">Phosphoprotein</keyword>
<comment type="caution">
    <text evidence="13">The sequence shown here is derived from an EMBL/GenBank/DDBJ whole genome shotgun (WGS) entry which is preliminary data.</text>
</comment>
<dbReference type="GO" id="GO:0030435">
    <property type="term" value="P:sporulation resulting in formation of a cellular spore"/>
    <property type="evidence" value="ECO:0007669"/>
    <property type="project" value="UniProtKB-KW"/>
</dbReference>
<keyword evidence="10" id="KW-0175">Coiled coil</keyword>
<dbReference type="InterPro" id="IPR003661">
    <property type="entry name" value="HisK_dim/P_dom"/>
</dbReference>
<evidence type="ECO:0000256" key="7">
    <source>
        <dbReference type="ARBA" id="ARBA00022840"/>
    </source>
</evidence>
<proteinExistence type="predicted"/>
<dbReference type="GO" id="GO:0006355">
    <property type="term" value="P:regulation of DNA-templated transcription"/>
    <property type="evidence" value="ECO:0007669"/>
    <property type="project" value="InterPro"/>
</dbReference>
<dbReference type="InterPro" id="IPR036890">
    <property type="entry name" value="HATPase_C_sf"/>
</dbReference>
<dbReference type="Pfam" id="PF02518">
    <property type="entry name" value="HATPase_c"/>
    <property type="match status" value="1"/>
</dbReference>
<dbReference type="SUPFAM" id="SSF55874">
    <property type="entry name" value="ATPase domain of HSP90 chaperone/DNA topoisomerase II/histidine kinase"/>
    <property type="match status" value="1"/>
</dbReference>
<dbReference type="Pfam" id="PF13188">
    <property type="entry name" value="PAS_8"/>
    <property type="match status" value="1"/>
</dbReference>
<dbReference type="InterPro" id="IPR035965">
    <property type="entry name" value="PAS-like_dom_sf"/>
</dbReference>
<evidence type="ECO:0000259" key="11">
    <source>
        <dbReference type="PROSITE" id="PS50109"/>
    </source>
</evidence>
<dbReference type="SMART" id="SM00091">
    <property type="entry name" value="PAS"/>
    <property type="match status" value="4"/>
</dbReference>
<dbReference type="InterPro" id="IPR013656">
    <property type="entry name" value="PAS_4"/>
</dbReference>
<dbReference type="CDD" id="cd00130">
    <property type="entry name" value="PAS"/>
    <property type="match status" value="4"/>
</dbReference>
<dbReference type="EMBL" id="VTET01000002">
    <property type="protein sequence ID" value="TYS73576.1"/>
    <property type="molecule type" value="Genomic_DNA"/>
</dbReference>
<dbReference type="PANTHER" id="PTHR43065:SF34">
    <property type="entry name" value="SPORULATION KINASE A"/>
    <property type="match status" value="1"/>
</dbReference>
<evidence type="ECO:0000313" key="14">
    <source>
        <dbReference type="Proteomes" id="UP000324517"/>
    </source>
</evidence>
<dbReference type="SUPFAM" id="SSF47384">
    <property type="entry name" value="Homodimeric domain of signal transducing histidine kinase"/>
    <property type="match status" value="1"/>
</dbReference>
<dbReference type="PROSITE" id="PS50109">
    <property type="entry name" value="HIS_KIN"/>
    <property type="match status" value="1"/>
</dbReference>
<dbReference type="Gene3D" id="3.30.565.10">
    <property type="entry name" value="Histidine kinase-like ATPase, C-terminal domain"/>
    <property type="match status" value="1"/>
</dbReference>